<dbReference type="InterPro" id="IPR004154">
    <property type="entry name" value="Anticodon-bd"/>
</dbReference>
<dbReference type="GeneTree" id="ENSGT00940000154969"/>
<dbReference type="InterPro" id="IPR012676">
    <property type="entry name" value="TGS-like"/>
</dbReference>
<dbReference type="PROSITE" id="PS50862">
    <property type="entry name" value="AA_TRNA_LIGASE_II"/>
    <property type="match status" value="1"/>
</dbReference>
<sequence length="670" mass="77442">PLLFIKQRCLCYCVLTPPPQYIDGRLTLYAKLKAEHEALMAERAAKNSRAIKVTLPDGKVVEAESWKTTPYQVACGISQGLADNTVIAKVNNGVWDLDRPLEEDCSLALLKFDDEEAQAVYWHSSAHILGEAMERVYGGCLCYGPPIESGFYYDMFLENSEGVSSNDFPCLETLCKKIIKEKQPFERLEIKKETLQLRKIVKDWFWCGPLIDLCRGPHVRHTGKIKALKIHKVSNSSTYWEGKAEMETLQRIYGISFPDPKMLKEWEKFQEEAKNRDHRKLGREQDLFFFHDLSPGSCFFLPKGAFIYNTLIEFIRSEYRKRGFQEVVTPNIYNSKLWQTSGHWQHYSENMFSFEAEKETFALKPMNCPGHCLMFDHRPRSWRELPIRMADFGVLHRNELSGALTGLTRVRRFQQDDAHIFCTMDQIGEEMKGCLDFLRTVYEVFGFTFKLNLSTRPEKFLGDPDVWDQAEKQLENSLNEFGEQWVLNPGDGALYGPKIDIQIKDAIGRYHQCATIQLDFQLPIRFNLTFVRPVIIHRAILGSVERMIAILTENYGGKWPLWLSPRQVMVVPVGPTCDDYAQKVKQEFHNGGFMTDVDLDPSCTLNKKIRNAQLAQYNFILVLGEKEKTSNTVNVRTRDNKVHGERSVEECVERLKQLKTTRSRNAEEEF</sequence>
<evidence type="ECO:0000256" key="3">
    <source>
        <dbReference type="ARBA" id="ARBA00013163"/>
    </source>
</evidence>
<dbReference type="HAMAP" id="MF_00184">
    <property type="entry name" value="Thr_tRNA_synth"/>
    <property type="match status" value="1"/>
</dbReference>
<dbReference type="GO" id="GO:0005524">
    <property type="term" value="F:ATP binding"/>
    <property type="evidence" value="ECO:0007669"/>
    <property type="project" value="UniProtKB-KW"/>
</dbReference>
<dbReference type="PANTHER" id="PTHR11451">
    <property type="entry name" value="THREONINE-TRNA LIGASE"/>
    <property type="match status" value="1"/>
</dbReference>
<dbReference type="SUPFAM" id="SSF55186">
    <property type="entry name" value="ThrRS/AlaRS common domain"/>
    <property type="match status" value="1"/>
</dbReference>
<dbReference type="InterPro" id="IPR047246">
    <property type="entry name" value="ThrRS_anticodon"/>
</dbReference>
<evidence type="ECO:0000256" key="5">
    <source>
        <dbReference type="ARBA" id="ARBA00022598"/>
    </source>
</evidence>
<dbReference type="InterPro" id="IPR006195">
    <property type="entry name" value="aa-tRNA-synth_II"/>
</dbReference>
<evidence type="ECO:0000259" key="16">
    <source>
        <dbReference type="PROSITE" id="PS51880"/>
    </source>
</evidence>
<feature type="domain" description="TGS" evidence="16">
    <location>
        <begin position="49"/>
        <end position="111"/>
    </location>
</feature>
<dbReference type="CDD" id="cd00771">
    <property type="entry name" value="ThrRS_core"/>
    <property type="match status" value="1"/>
</dbReference>
<dbReference type="InterPro" id="IPR036621">
    <property type="entry name" value="Anticodon-bd_dom_sf"/>
</dbReference>
<dbReference type="GO" id="GO:0005739">
    <property type="term" value="C:mitochondrion"/>
    <property type="evidence" value="ECO:0007669"/>
    <property type="project" value="TreeGrafter"/>
</dbReference>
<dbReference type="Gene3D" id="3.40.50.800">
    <property type="entry name" value="Anticodon-binding domain"/>
    <property type="match status" value="1"/>
</dbReference>
<reference evidence="17" key="1">
    <citation type="submission" date="2023-05" db="EMBL/GenBank/DDBJ databases">
        <title>High-quality long-read genome of Scophthalmus maximus.</title>
        <authorList>
            <person name="Lien S."/>
            <person name="Martinez P."/>
        </authorList>
    </citation>
    <scope>NUCLEOTIDE SEQUENCE [LARGE SCALE GENOMIC DNA]</scope>
</reference>
<reference evidence="17" key="2">
    <citation type="submission" date="2025-08" db="UniProtKB">
        <authorList>
            <consortium name="Ensembl"/>
        </authorList>
    </citation>
    <scope>IDENTIFICATION</scope>
</reference>
<dbReference type="PANTHER" id="PTHR11451:SF54">
    <property type="entry name" value="THREONINE--TRNA LIGASE"/>
    <property type="match status" value="1"/>
</dbReference>
<dbReference type="InterPro" id="IPR033728">
    <property type="entry name" value="ThrRS_core"/>
</dbReference>
<dbReference type="CDD" id="cd00860">
    <property type="entry name" value="ThrRS_anticodon"/>
    <property type="match status" value="1"/>
</dbReference>
<dbReference type="InterPro" id="IPR012947">
    <property type="entry name" value="tRNA_SAD"/>
</dbReference>
<evidence type="ECO:0000256" key="7">
    <source>
        <dbReference type="ARBA" id="ARBA00022840"/>
    </source>
</evidence>
<comment type="subcellular location">
    <subcellularLocation>
        <location evidence="1">Cytoplasm</location>
    </subcellularLocation>
</comment>
<keyword evidence="4" id="KW-0963">Cytoplasm</keyword>
<evidence type="ECO:0000256" key="4">
    <source>
        <dbReference type="ARBA" id="ARBA00022490"/>
    </source>
</evidence>
<dbReference type="SMART" id="SM00863">
    <property type="entry name" value="tRNA_SAD"/>
    <property type="match status" value="1"/>
</dbReference>
<keyword evidence="9" id="KW-0030">Aminoacyl-tRNA synthetase</keyword>
<feature type="domain" description="Aminoacyl-transfer RNA synthetases class-II family profile" evidence="15">
    <location>
        <begin position="307"/>
        <end position="560"/>
    </location>
</feature>
<keyword evidence="7" id="KW-0067">ATP-binding</keyword>
<comment type="function">
    <text evidence="12">Catalyzes the attachment of threonine to tRNA(Thr) in a two-step reaction: threonine is first activated by ATP to form Thr-AMP and then transferred to the acceptor end of tRNA(Thr). Also edits incorrectly charged tRNA(Thr) via its editing domain, at the post-transfer stage.</text>
</comment>
<evidence type="ECO:0000256" key="11">
    <source>
        <dbReference type="ARBA" id="ARBA00049515"/>
    </source>
</evidence>
<dbReference type="SUPFAM" id="SSF52954">
    <property type="entry name" value="Class II aaRS ABD-related"/>
    <property type="match status" value="1"/>
</dbReference>
<dbReference type="Pfam" id="PF03129">
    <property type="entry name" value="HGTP_anticodon"/>
    <property type="match status" value="1"/>
</dbReference>
<dbReference type="Pfam" id="PF02824">
    <property type="entry name" value="TGS"/>
    <property type="match status" value="1"/>
</dbReference>
<evidence type="ECO:0000313" key="17">
    <source>
        <dbReference type="Ensembl" id="ENSSMAP00000046841.1"/>
    </source>
</evidence>
<dbReference type="PRINTS" id="PR01047">
    <property type="entry name" value="TRNASYNTHTHR"/>
</dbReference>
<dbReference type="Gene3D" id="3.30.930.10">
    <property type="entry name" value="Bira Bifunctional Protein, Domain 2"/>
    <property type="match status" value="1"/>
</dbReference>
<dbReference type="Pfam" id="PF00587">
    <property type="entry name" value="tRNA-synt_2b"/>
    <property type="match status" value="1"/>
</dbReference>
<name>A0A8D3CHT3_SCOMX</name>
<dbReference type="FunFam" id="3.10.20.30:FF:000006">
    <property type="entry name" value="Threonine--tRNA ligase, cytoplasmic"/>
    <property type="match status" value="1"/>
</dbReference>
<dbReference type="AlphaFoldDB" id="A0A8D3CHT3"/>
<dbReference type="InterPro" id="IPR004095">
    <property type="entry name" value="TGS"/>
</dbReference>
<dbReference type="SUPFAM" id="SSF55681">
    <property type="entry name" value="Class II aaRS and biotin synthetases"/>
    <property type="match status" value="1"/>
</dbReference>
<comment type="similarity">
    <text evidence="2">Belongs to the class-II aminoacyl-tRNA synthetase family.</text>
</comment>
<evidence type="ECO:0000256" key="8">
    <source>
        <dbReference type="ARBA" id="ARBA00022917"/>
    </source>
</evidence>
<dbReference type="Gene3D" id="3.10.20.30">
    <property type="match status" value="1"/>
</dbReference>
<dbReference type="CDD" id="cd01667">
    <property type="entry name" value="TGS_ThrRS"/>
    <property type="match status" value="1"/>
</dbReference>
<evidence type="ECO:0000259" key="15">
    <source>
        <dbReference type="PROSITE" id="PS50862"/>
    </source>
</evidence>
<keyword evidence="5" id="KW-0436">Ligase</keyword>
<protein>
    <recommendedName>
        <fullName evidence="13">Threonine--tRNA ligase, mitochondrial</fullName>
        <ecNumber evidence="3">6.1.1.3</ecNumber>
    </recommendedName>
    <alternativeName>
        <fullName evidence="10">Threonyl-tRNA synthetase</fullName>
    </alternativeName>
    <alternativeName>
        <fullName evidence="14">Threonyl-tRNA synthetase-like 1</fullName>
    </alternativeName>
</protein>
<evidence type="ECO:0000256" key="10">
    <source>
        <dbReference type="ARBA" id="ARBA00031900"/>
    </source>
</evidence>
<dbReference type="InterPro" id="IPR018163">
    <property type="entry name" value="Thr/Ala-tRNA-synth_IIc_edit"/>
</dbReference>
<dbReference type="Proteomes" id="UP000694558">
    <property type="component" value="Chromosome 9"/>
</dbReference>
<dbReference type="GO" id="GO:0006435">
    <property type="term" value="P:threonyl-tRNA aminoacylation"/>
    <property type="evidence" value="ECO:0007669"/>
    <property type="project" value="InterPro"/>
</dbReference>
<dbReference type="Pfam" id="PF07973">
    <property type="entry name" value="tRNA_SAD"/>
    <property type="match status" value="1"/>
</dbReference>
<comment type="catalytic activity">
    <reaction evidence="11">
        <text>tRNA(Thr) + L-threonine + ATP = L-threonyl-tRNA(Thr) + AMP + diphosphate + H(+)</text>
        <dbReference type="Rhea" id="RHEA:24624"/>
        <dbReference type="Rhea" id="RHEA-COMP:9670"/>
        <dbReference type="Rhea" id="RHEA-COMP:9704"/>
        <dbReference type="ChEBI" id="CHEBI:15378"/>
        <dbReference type="ChEBI" id="CHEBI:30616"/>
        <dbReference type="ChEBI" id="CHEBI:33019"/>
        <dbReference type="ChEBI" id="CHEBI:57926"/>
        <dbReference type="ChEBI" id="CHEBI:78442"/>
        <dbReference type="ChEBI" id="CHEBI:78534"/>
        <dbReference type="ChEBI" id="CHEBI:456215"/>
        <dbReference type="EC" id="6.1.1.3"/>
    </reaction>
</comment>
<dbReference type="GO" id="GO:0004829">
    <property type="term" value="F:threonine-tRNA ligase activity"/>
    <property type="evidence" value="ECO:0007669"/>
    <property type="project" value="UniProtKB-EC"/>
</dbReference>
<keyword evidence="6" id="KW-0547">Nucleotide-binding</keyword>
<dbReference type="EC" id="6.1.1.3" evidence="3"/>
<dbReference type="FunFam" id="3.30.980.10:FF:000005">
    <property type="entry name" value="Threonyl-tRNA synthetase, mitochondrial"/>
    <property type="match status" value="1"/>
</dbReference>
<dbReference type="Ensembl" id="ENSSMAT00000070559.1">
    <property type="protein sequence ID" value="ENSSMAP00000046841.1"/>
    <property type="gene ID" value="ENSSMAG00000009718.2"/>
</dbReference>
<evidence type="ECO:0000256" key="12">
    <source>
        <dbReference type="ARBA" id="ARBA00058080"/>
    </source>
</evidence>
<evidence type="ECO:0000256" key="2">
    <source>
        <dbReference type="ARBA" id="ARBA00008226"/>
    </source>
</evidence>
<dbReference type="InterPro" id="IPR012675">
    <property type="entry name" value="Beta-grasp_dom_sf"/>
</dbReference>
<dbReference type="FunFam" id="3.40.50.800:FF:000003">
    <property type="entry name" value="Threonine--tRNA ligase 2, cytoplasmic"/>
    <property type="match status" value="1"/>
</dbReference>
<evidence type="ECO:0000256" key="13">
    <source>
        <dbReference type="ARBA" id="ARBA00073724"/>
    </source>
</evidence>
<dbReference type="FunFam" id="3.30.930.10:FF:000009">
    <property type="entry name" value="Threonine--tRNA ligase 2, cytoplasmic"/>
    <property type="match status" value="1"/>
</dbReference>
<dbReference type="NCBIfam" id="TIGR00418">
    <property type="entry name" value="thrS"/>
    <property type="match status" value="1"/>
</dbReference>
<evidence type="ECO:0000256" key="9">
    <source>
        <dbReference type="ARBA" id="ARBA00023146"/>
    </source>
</evidence>
<dbReference type="InterPro" id="IPR002320">
    <property type="entry name" value="Thr-tRNA-ligase_IIa"/>
</dbReference>
<dbReference type="InterPro" id="IPR002314">
    <property type="entry name" value="aa-tRNA-synt_IIb"/>
</dbReference>
<organism evidence="17 18">
    <name type="scientific">Scophthalmus maximus</name>
    <name type="common">Turbot</name>
    <name type="synonym">Psetta maxima</name>
    <dbReference type="NCBI Taxonomy" id="52904"/>
    <lineage>
        <taxon>Eukaryota</taxon>
        <taxon>Metazoa</taxon>
        <taxon>Chordata</taxon>
        <taxon>Craniata</taxon>
        <taxon>Vertebrata</taxon>
        <taxon>Euteleostomi</taxon>
        <taxon>Actinopterygii</taxon>
        <taxon>Neopterygii</taxon>
        <taxon>Teleostei</taxon>
        <taxon>Neoteleostei</taxon>
        <taxon>Acanthomorphata</taxon>
        <taxon>Carangaria</taxon>
        <taxon>Pleuronectiformes</taxon>
        <taxon>Pleuronectoidei</taxon>
        <taxon>Scophthalmidae</taxon>
        <taxon>Scophthalmus</taxon>
    </lineage>
</organism>
<dbReference type="InterPro" id="IPR045864">
    <property type="entry name" value="aa-tRNA-synth_II/BPL/LPL"/>
</dbReference>
<evidence type="ECO:0000256" key="14">
    <source>
        <dbReference type="ARBA" id="ARBA00082739"/>
    </source>
</evidence>
<evidence type="ECO:0000256" key="6">
    <source>
        <dbReference type="ARBA" id="ARBA00022741"/>
    </source>
</evidence>
<evidence type="ECO:0000313" key="18">
    <source>
        <dbReference type="Proteomes" id="UP000694558"/>
    </source>
</evidence>
<dbReference type="PROSITE" id="PS51880">
    <property type="entry name" value="TGS"/>
    <property type="match status" value="1"/>
</dbReference>
<dbReference type="SUPFAM" id="SSF81271">
    <property type="entry name" value="TGS-like"/>
    <property type="match status" value="1"/>
</dbReference>
<proteinExistence type="inferred from homology"/>
<keyword evidence="8" id="KW-0648">Protein biosynthesis</keyword>
<evidence type="ECO:0000256" key="1">
    <source>
        <dbReference type="ARBA" id="ARBA00004496"/>
    </source>
</evidence>
<dbReference type="Gene3D" id="3.30.980.10">
    <property type="entry name" value="Threonyl-trna Synthetase, Chain A, domain 2"/>
    <property type="match status" value="1"/>
</dbReference>
<gene>
    <name evidence="17" type="primary">tars1</name>
</gene>
<accession>A0A8D3CHT3</accession>